<dbReference type="AlphaFoldDB" id="A0A2N5TV93"/>
<protein>
    <submittedName>
        <fullName evidence="2">Uncharacterized protein</fullName>
    </submittedName>
</protein>
<reference evidence="2 3" key="1">
    <citation type="submission" date="2017-11" db="EMBL/GenBank/DDBJ databases">
        <title>De novo assembly and phasing of dikaryotic genomes from two isolates of Puccinia coronata f. sp. avenae, the causal agent of oat crown rust.</title>
        <authorList>
            <person name="Miller M.E."/>
            <person name="Zhang Y."/>
            <person name="Omidvar V."/>
            <person name="Sperschneider J."/>
            <person name="Schwessinger B."/>
            <person name="Raley C."/>
            <person name="Palmer J.M."/>
            <person name="Garnica D."/>
            <person name="Upadhyaya N."/>
            <person name="Rathjen J."/>
            <person name="Taylor J.M."/>
            <person name="Park R.F."/>
            <person name="Dodds P.N."/>
            <person name="Hirsch C.D."/>
            <person name="Kianian S.F."/>
            <person name="Figueroa M."/>
        </authorList>
    </citation>
    <scope>NUCLEOTIDE SEQUENCE [LARGE SCALE GENOMIC DNA]</scope>
    <source>
        <strain evidence="2">12SD80</strain>
    </source>
</reference>
<evidence type="ECO:0000256" key="1">
    <source>
        <dbReference type="SAM" id="MobiDB-lite"/>
    </source>
</evidence>
<feature type="region of interest" description="Disordered" evidence="1">
    <location>
        <begin position="1"/>
        <end position="24"/>
    </location>
</feature>
<proteinExistence type="predicted"/>
<sequence length="122" mass="13368">MSTPRALISESATSPGQPGPNAVLDGRVVSCRQLRASASPRSTTDNSLALCVPWAHHLAETARSPVIMRFDKPTARAAGYRLMSPQHRRCKTESFHRRRKDLPRCCVAGRPGTPFEGQFNGL</sequence>
<dbReference type="EMBL" id="PGCI01000332">
    <property type="protein sequence ID" value="PLW29417.1"/>
    <property type="molecule type" value="Genomic_DNA"/>
</dbReference>
<organism evidence="2 3">
    <name type="scientific">Puccinia coronata f. sp. avenae</name>
    <dbReference type="NCBI Taxonomy" id="200324"/>
    <lineage>
        <taxon>Eukaryota</taxon>
        <taxon>Fungi</taxon>
        <taxon>Dikarya</taxon>
        <taxon>Basidiomycota</taxon>
        <taxon>Pucciniomycotina</taxon>
        <taxon>Pucciniomycetes</taxon>
        <taxon>Pucciniales</taxon>
        <taxon>Pucciniaceae</taxon>
        <taxon>Puccinia</taxon>
    </lineage>
</organism>
<gene>
    <name evidence="2" type="ORF">PCASD_20378</name>
</gene>
<evidence type="ECO:0000313" key="2">
    <source>
        <dbReference type="EMBL" id="PLW29417.1"/>
    </source>
</evidence>
<evidence type="ECO:0000313" key="3">
    <source>
        <dbReference type="Proteomes" id="UP000235392"/>
    </source>
</evidence>
<comment type="caution">
    <text evidence="2">The sequence shown here is derived from an EMBL/GenBank/DDBJ whole genome shotgun (WGS) entry which is preliminary data.</text>
</comment>
<dbReference type="Proteomes" id="UP000235392">
    <property type="component" value="Unassembled WGS sequence"/>
</dbReference>
<accession>A0A2N5TV93</accession>
<name>A0A2N5TV93_9BASI</name>